<proteinExistence type="predicted"/>
<evidence type="ECO:0000256" key="3">
    <source>
        <dbReference type="ARBA" id="ARBA00022737"/>
    </source>
</evidence>
<gene>
    <name evidence="6" type="ORF">POBO1169_LOCUS334</name>
</gene>
<organism evidence="6">
    <name type="scientific">Pyramimonas obovata</name>
    <dbReference type="NCBI Taxonomy" id="1411642"/>
    <lineage>
        <taxon>Eukaryota</taxon>
        <taxon>Viridiplantae</taxon>
        <taxon>Chlorophyta</taxon>
        <taxon>Pyramimonadophyceae</taxon>
        <taxon>Pyramimonadales</taxon>
        <taxon>Pyramimonadaceae</taxon>
        <taxon>Pyramimonas</taxon>
        <taxon>Pyramimonas incertae sedis</taxon>
    </lineage>
</organism>
<dbReference type="Gene3D" id="3.40.50.2000">
    <property type="entry name" value="Glycogen Phosphorylase B"/>
    <property type="match status" value="1"/>
</dbReference>
<dbReference type="Pfam" id="PF13844">
    <property type="entry name" value="Glyco_transf_41"/>
    <property type="match status" value="1"/>
</dbReference>
<dbReference type="PANTHER" id="PTHR44366">
    <property type="entry name" value="UDP-N-ACETYLGLUCOSAMINE--PEPTIDE N-ACETYLGLUCOSAMINYLTRANSFERASE 110 KDA SUBUNIT"/>
    <property type="match status" value="1"/>
</dbReference>
<comment type="pathway">
    <text evidence="1">Protein modification; protein glycosylation.</text>
</comment>
<sequence length="270" mass="30093">MGADYVQYMVADAASAPLSYVDHFTEKLVLMPHQLLPANHRHLHGTMSPLHRPLPPRSKYKLPADGFVFCSFNTPYKLDPVIFGTWLAILRRVPGSVLWVQASGEVRPLLLAQAAAAGVQTSRVMFLPWLEDDEHLLAKGLCQLFLDTPNYNAHVTGNDVLWAGVPLLTVPAEKMGGRIASSLVATLSQSLADELVVRSYREYEDRAVALARNQTRWGVLRKGLLESVQTSPLFDMQLYVRELERAWYAIWELHAAGAPPQHIHLVPSNA</sequence>
<reference evidence="6" key="1">
    <citation type="submission" date="2021-01" db="EMBL/GenBank/DDBJ databases">
        <authorList>
            <person name="Corre E."/>
            <person name="Pelletier E."/>
            <person name="Niang G."/>
            <person name="Scheremetjew M."/>
            <person name="Finn R."/>
            <person name="Kale V."/>
            <person name="Holt S."/>
            <person name="Cochrane G."/>
            <person name="Meng A."/>
            <person name="Brown T."/>
            <person name="Cohen L."/>
        </authorList>
    </citation>
    <scope>NUCLEOTIDE SEQUENCE</scope>
    <source>
        <strain evidence="6">CCMP722</strain>
    </source>
</reference>
<evidence type="ECO:0000313" key="6">
    <source>
        <dbReference type="EMBL" id="CAD8647930.1"/>
    </source>
</evidence>
<evidence type="ECO:0000256" key="4">
    <source>
        <dbReference type="ARBA" id="ARBA00022803"/>
    </source>
</evidence>
<accession>A0A7S0QM75</accession>
<feature type="domain" description="O-GlcNAc transferase C-terminal" evidence="5">
    <location>
        <begin position="53"/>
        <end position="243"/>
    </location>
</feature>
<evidence type="ECO:0000256" key="2">
    <source>
        <dbReference type="ARBA" id="ARBA00022679"/>
    </source>
</evidence>
<keyword evidence="4" id="KW-0802">TPR repeat</keyword>
<keyword evidence="2" id="KW-0808">Transferase</keyword>
<keyword evidence="3" id="KW-0677">Repeat</keyword>
<dbReference type="PANTHER" id="PTHR44366:SF1">
    <property type="entry name" value="UDP-N-ACETYLGLUCOSAMINE--PEPTIDE N-ACETYLGLUCOSAMINYLTRANSFERASE 110 KDA SUBUNIT"/>
    <property type="match status" value="1"/>
</dbReference>
<dbReference type="InterPro" id="IPR029489">
    <property type="entry name" value="OGT/SEC/SPY_C"/>
</dbReference>
<dbReference type="EMBL" id="HBFA01000733">
    <property type="protein sequence ID" value="CAD8647930.1"/>
    <property type="molecule type" value="Transcribed_RNA"/>
</dbReference>
<dbReference type="InterPro" id="IPR037919">
    <property type="entry name" value="OGT"/>
</dbReference>
<dbReference type="Gene3D" id="3.40.50.11380">
    <property type="match status" value="1"/>
</dbReference>
<dbReference type="GO" id="GO:0006493">
    <property type="term" value="P:protein O-linked glycosylation"/>
    <property type="evidence" value="ECO:0007669"/>
    <property type="project" value="InterPro"/>
</dbReference>
<dbReference type="AlphaFoldDB" id="A0A7S0QM75"/>
<protein>
    <recommendedName>
        <fullName evidence="5">O-GlcNAc transferase C-terminal domain-containing protein</fullName>
    </recommendedName>
</protein>
<evidence type="ECO:0000256" key="1">
    <source>
        <dbReference type="ARBA" id="ARBA00004922"/>
    </source>
</evidence>
<evidence type="ECO:0000259" key="5">
    <source>
        <dbReference type="Pfam" id="PF13844"/>
    </source>
</evidence>
<name>A0A7S0QM75_9CHLO</name>
<dbReference type="GO" id="GO:0097363">
    <property type="term" value="F:protein O-acetylglucosaminyltransferase activity"/>
    <property type="evidence" value="ECO:0007669"/>
    <property type="project" value="TreeGrafter"/>
</dbReference>